<dbReference type="Pfam" id="PF04014">
    <property type="entry name" value="MazE_antitoxin"/>
    <property type="match status" value="1"/>
</dbReference>
<feature type="domain" description="SpoVT-AbrB" evidence="2">
    <location>
        <begin position="3"/>
        <end position="47"/>
    </location>
</feature>
<name>A0A2S9WZ80_9NEIS</name>
<dbReference type="AlphaFoldDB" id="A0A2S9WZ80"/>
<proteinExistence type="predicted"/>
<dbReference type="InterPro" id="IPR007159">
    <property type="entry name" value="SpoVT-AbrB_dom"/>
</dbReference>
<protein>
    <submittedName>
        <fullName evidence="3">Antitoxin</fullName>
    </submittedName>
</protein>
<evidence type="ECO:0000256" key="1">
    <source>
        <dbReference type="PROSITE-ProRule" id="PRU01076"/>
    </source>
</evidence>
<dbReference type="OrthoDB" id="9795766at2"/>
<gene>
    <name evidence="3" type="ORF">BUE93_20185</name>
</gene>
<evidence type="ECO:0000313" key="3">
    <source>
        <dbReference type="EMBL" id="PRP68771.1"/>
    </source>
</evidence>
<dbReference type="EMBL" id="MTBD01000037">
    <property type="protein sequence ID" value="PRP68771.1"/>
    <property type="molecule type" value="Genomic_DNA"/>
</dbReference>
<organism evidence="3 4">
    <name type="scientific">Chromobacterium amazonense</name>
    <dbReference type="NCBI Taxonomy" id="1382803"/>
    <lineage>
        <taxon>Bacteria</taxon>
        <taxon>Pseudomonadati</taxon>
        <taxon>Pseudomonadota</taxon>
        <taxon>Betaproteobacteria</taxon>
        <taxon>Neisseriales</taxon>
        <taxon>Chromobacteriaceae</taxon>
        <taxon>Chromobacterium</taxon>
    </lineage>
</organism>
<accession>A0A2S9WZ80</accession>
<evidence type="ECO:0000313" key="4">
    <source>
        <dbReference type="Proteomes" id="UP000239469"/>
    </source>
</evidence>
<dbReference type="InterPro" id="IPR037914">
    <property type="entry name" value="SpoVT-AbrB_sf"/>
</dbReference>
<dbReference type="Proteomes" id="UP000239469">
    <property type="component" value="Unassembled WGS sequence"/>
</dbReference>
<keyword evidence="1" id="KW-0238">DNA-binding</keyword>
<sequence length="82" mass="8731">MKISLRKMGNSQGVIIPKALIAQFGFEGEIEMKVTPDGIMLAKPKEQARAGWSAASQALVAAGDDGLVWPEFGNEGDEGLAW</sequence>
<comment type="caution">
    <text evidence="3">The sequence shown here is derived from an EMBL/GenBank/DDBJ whole genome shotgun (WGS) entry which is preliminary data.</text>
</comment>
<dbReference type="GO" id="GO:0003677">
    <property type="term" value="F:DNA binding"/>
    <property type="evidence" value="ECO:0007669"/>
    <property type="project" value="UniProtKB-UniRule"/>
</dbReference>
<dbReference type="SMART" id="SM00966">
    <property type="entry name" value="SpoVT_AbrB"/>
    <property type="match status" value="1"/>
</dbReference>
<dbReference type="SUPFAM" id="SSF89447">
    <property type="entry name" value="AbrB/MazE/MraZ-like"/>
    <property type="match status" value="1"/>
</dbReference>
<dbReference type="Gene3D" id="2.10.260.10">
    <property type="match status" value="1"/>
</dbReference>
<reference evidence="3 4" key="1">
    <citation type="submission" date="2017-01" db="EMBL/GenBank/DDBJ databases">
        <title>New insights into the genetic diversity of Chromobacterium isolated from tropical freshwater lake.</title>
        <authorList>
            <person name="Santos A.B."/>
            <person name="Nascimento A.M."/>
            <person name="Da Silva P.C."/>
        </authorList>
    </citation>
    <scope>NUCLEOTIDE SEQUENCE [LARGE SCALE GENOMIC DNA]</scope>
    <source>
        <strain evidence="3 4">56AF</strain>
    </source>
</reference>
<evidence type="ECO:0000259" key="2">
    <source>
        <dbReference type="PROSITE" id="PS51740"/>
    </source>
</evidence>
<dbReference type="PROSITE" id="PS51740">
    <property type="entry name" value="SPOVT_ABRB"/>
    <property type="match status" value="1"/>
</dbReference>
<dbReference type="RefSeq" id="WP_106078012.1">
    <property type="nucleotide sequence ID" value="NZ_MTBD01000037.1"/>
</dbReference>